<keyword evidence="3" id="KW-0479">Metal-binding</keyword>
<accession>A0AAF3EUV0</accession>
<dbReference type="EC" id="3.1.3.16" evidence="2"/>
<sequence>MLDMHYTKFGPEVHNFHYKEAEVLHVIRVDAPGIIVADVRRRLDLIQRLDQHFVTLGRPPEKRFVFLGDYVDQGAMSLECVLLFAHKVQYPDHVYLLEITSAREQTNNMDLKKLALHRRNSMGVITLFSASAYTNQFKNAGGVLYVNEKLDCQLVVYVPDCGPKGAKNRVERMNRL</sequence>
<protein>
    <recommendedName>
        <fullName evidence="2">protein-serine/threonine phosphatase</fullName>
        <ecNumber evidence="2">3.1.3.16</ecNumber>
    </recommendedName>
</protein>
<name>A0AAF3EUV0_9BILA</name>
<evidence type="ECO:0000256" key="7">
    <source>
        <dbReference type="ARBA" id="ARBA00047761"/>
    </source>
</evidence>
<dbReference type="Proteomes" id="UP000887575">
    <property type="component" value="Unassembled WGS sequence"/>
</dbReference>
<dbReference type="InterPro" id="IPR029052">
    <property type="entry name" value="Metallo-depent_PP-like"/>
</dbReference>
<feature type="domain" description="Serine/threonine specific protein phosphatases" evidence="9">
    <location>
        <begin position="18"/>
        <end position="161"/>
    </location>
</feature>
<evidence type="ECO:0000256" key="3">
    <source>
        <dbReference type="ARBA" id="ARBA00022723"/>
    </source>
</evidence>
<dbReference type="WBParaSite" id="MBELARI_LOCUS1795.2">
    <property type="protein sequence ID" value="MBELARI_LOCUS1795.2"/>
    <property type="gene ID" value="MBELARI_LOCUS1795"/>
</dbReference>
<keyword evidence="4" id="KW-0378">Hydrolase</keyword>
<evidence type="ECO:0000256" key="1">
    <source>
        <dbReference type="ARBA" id="ARBA00001936"/>
    </source>
</evidence>
<evidence type="ECO:0000259" key="9">
    <source>
        <dbReference type="SMART" id="SM00156"/>
    </source>
</evidence>
<proteinExistence type="predicted"/>
<dbReference type="GO" id="GO:0005737">
    <property type="term" value="C:cytoplasm"/>
    <property type="evidence" value="ECO:0007669"/>
    <property type="project" value="TreeGrafter"/>
</dbReference>
<dbReference type="SMART" id="SM00156">
    <property type="entry name" value="PP2Ac"/>
    <property type="match status" value="1"/>
</dbReference>
<dbReference type="GO" id="GO:0005634">
    <property type="term" value="C:nucleus"/>
    <property type="evidence" value="ECO:0007669"/>
    <property type="project" value="TreeGrafter"/>
</dbReference>
<dbReference type="SUPFAM" id="SSF56300">
    <property type="entry name" value="Metallo-dependent phosphatases"/>
    <property type="match status" value="2"/>
</dbReference>
<dbReference type="Gene3D" id="3.60.21.10">
    <property type="match status" value="1"/>
</dbReference>
<evidence type="ECO:0000256" key="6">
    <source>
        <dbReference type="ARBA" id="ARBA00023211"/>
    </source>
</evidence>
<dbReference type="GO" id="GO:0004722">
    <property type="term" value="F:protein serine/threonine phosphatase activity"/>
    <property type="evidence" value="ECO:0007669"/>
    <property type="project" value="UniProtKB-EC"/>
</dbReference>
<evidence type="ECO:0000256" key="2">
    <source>
        <dbReference type="ARBA" id="ARBA00013081"/>
    </source>
</evidence>
<keyword evidence="10" id="KW-1185">Reference proteome</keyword>
<dbReference type="InterPro" id="IPR004843">
    <property type="entry name" value="Calcineurin-like_PHP"/>
</dbReference>
<dbReference type="GO" id="GO:0046872">
    <property type="term" value="F:metal ion binding"/>
    <property type="evidence" value="ECO:0007669"/>
    <property type="project" value="UniProtKB-KW"/>
</dbReference>
<evidence type="ECO:0000313" key="11">
    <source>
        <dbReference type="WBParaSite" id="MBELARI_LOCUS1795.2"/>
    </source>
</evidence>
<comment type="cofactor">
    <cofactor evidence="1">
        <name>Mn(2+)</name>
        <dbReference type="ChEBI" id="CHEBI:29035"/>
    </cofactor>
</comment>
<dbReference type="InterPro" id="IPR050341">
    <property type="entry name" value="PP1_catalytic_subunit"/>
</dbReference>
<keyword evidence="6" id="KW-0464">Manganese</keyword>
<evidence type="ECO:0000256" key="5">
    <source>
        <dbReference type="ARBA" id="ARBA00022912"/>
    </source>
</evidence>
<dbReference type="Pfam" id="PF00149">
    <property type="entry name" value="Metallophos"/>
    <property type="match status" value="1"/>
</dbReference>
<dbReference type="PANTHER" id="PTHR11668">
    <property type="entry name" value="SERINE/THREONINE PROTEIN PHOSPHATASE"/>
    <property type="match status" value="1"/>
</dbReference>
<reference evidence="11" key="1">
    <citation type="submission" date="2024-02" db="UniProtKB">
        <authorList>
            <consortium name="WormBaseParasite"/>
        </authorList>
    </citation>
    <scope>IDENTIFICATION</scope>
</reference>
<dbReference type="PANTHER" id="PTHR11668:SF300">
    <property type="entry name" value="SERINE_THREONINE-PROTEIN PHOSPHATASE"/>
    <property type="match status" value="1"/>
</dbReference>
<organism evidence="10 11">
    <name type="scientific">Mesorhabditis belari</name>
    <dbReference type="NCBI Taxonomy" id="2138241"/>
    <lineage>
        <taxon>Eukaryota</taxon>
        <taxon>Metazoa</taxon>
        <taxon>Ecdysozoa</taxon>
        <taxon>Nematoda</taxon>
        <taxon>Chromadorea</taxon>
        <taxon>Rhabditida</taxon>
        <taxon>Rhabditina</taxon>
        <taxon>Rhabditomorpha</taxon>
        <taxon>Rhabditoidea</taxon>
        <taxon>Rhabditidae</taxon>
        <taxon>Mesorhabditinae</taxon>
        <taxon>Mesorhabditis</taxon>
    </lineage>
</organism>
<evidence type="ECO:0000256" key="4">
    <source>
        <dbReference type="ARBA" id="ARBA00022801"/>
    </source>
</evidence>
<evidence type="ECO:0000313" key="10">
    <source>
        <dbReference type="Proteomes" id="UP000887575"/>
    </source>
</evidence>
<comment type="catalytic activity">
    <reaction evidence="7">
        <text>O-phospho-L-seryl-[protein] + H2O = L-seryl-[protein] + phosphate</text>
        <dbReference type="Rhea" id="RHEA:20629"/>
        <dbReference type="Rhea" id="RHEA-COMP:9863"/>
        <dbReference type="Rhea" id="RHEA-COMP:11604"/>
        <dbReference type="ChEBI" id="CHEBI:15377"/>
        <dbReference type="ChEBI" id="CHEBI:29999"/>
        <dbReference type="ChEBI" id="CHEBI:43474"/>
        <dbReference type="ChEBI" id="CHEBI:83421"/>
        <dbReference type="EC" id="3.1.3.16"/>
    </reaction>
</comment>
<dbReference type="AlphaFoldDB" id="A0AAF3EUV0"/>
<dbReference type="InterPro" id="IPR006186">
    <property type="entry name" value="Ser/Thr-sp_prot-phosphatase"/>
</dbReference>
<evidence type="ECO:0000256" key="8">
    <source>
        <dbReference type="ARBA" id="ARBA00048336"/>
    </source>
</evidence>
<comment type="catalytic activity">
    <reaction evidence="8">
        <text>O-phospho-L-threonyl-[protein] + H2O = L-threonyl-[protein] + phosphate</text>
        <dbReference type="Rhea" id="RHEA:47004"/>
        <dbReference type="Rhea" id="RHEA-COMP:11060"/>
        <dbReference type="Rhea" id="RHEA-COMP:11605"/>
        <dbReference type="ChEBI" id="CHEBI:15377"/>
        <dbReference type="ChEBI" id="CHEBI:30013"/>
        <dbReference type="ChEBI" id="CHEBI:43474"/>
        <dbReference type="ChEBI" id="CHEBI:61977"/>
        <dbReference type="EC" id="3.1.3.16"/>
    </reaction>
</comment>
<keyword evidence="5" id="KW-0904">Protein phosphatase</keyword>